<keyword evidence="4" id="KW-1185">Reference proteome</keyword>
<dbReference type="EMBL" id="CP119317">
    <property type="protein sequence ID" value="WEK54687.1"/>
    <property type="molecule type" value="Genomic_DNA"/>
</dbReference>
<dbReference type="Pfam" id="PF00395">
    <property type="entry name" value="SLH"/>
    <property type="match status" value="3"/>
</dbReference>
<keyword evidence="1" id="KW-0732">Signal</keyword>
<name>A0AA95EZ76_9BACL</name>
<evidence type="ECO:0000313" key="3">
    <source>
        <dbReference type="EMBL" id="WEK54687.1"/>
    </source>
</evidence>
<feature type="signal peptide" evidence="1">
    <location>
        <begin position="1"/>
        <end position="27"/>
    </location>
</feature>
<dbReference type="Proteomes" id="UP001178662">
    <property type="component" value="Chromosome"/>
</dbReference>
<feature type="chain" id="PRO_5041730264" evidence="1">
    <location>
        <begin position="28"/>
        <end position="1297"/>
    </location>
</feature>
<evidence type="ECO:0000313" key="4">
    <source>
        <dbReference type="Proteomes" id="UP001178662"/>
    </source>
</evidence>
<dbReference type="PROSITE" id="PS51272">
    <property type="entry name" value="SLH"/>
    <property type="match status" value="3"/>
</dbReference>
<organism evidence="3 4">
    <name type="scientific">Candidatus Cohnella colombiensis</name>
    <dbReference type="NCBI Taxonomy" id="3121368"/>
    <lineage>
        <taxon>Bacteria</taxon>
        <taxon>Bacillati</taxon>
        <taxon>Bacillota</taxon>
        <taxon>Bacilli</taxon>
        <taxon>Bacillales</taxon>
        <taxon>Paenibacillaceae</taxon>
        <taxon>Cohnella</taxon>
    </lineage>
</organism>
<protein>
    <submittedName>
        <fullName evidence="3">S-layer homology domain-containing protein</fullName>
    </submittedName>
</protein>
<dbReference type="InterPro" id="IPR046776">
    <property type="entry name" value="Pectate_lyase_5"/>
</dbReference>
<gene>
    <name evidence="3" type="ORF">P0Y55_01005</name>
</gene>
<accession>A0AA95EZ76</accession>
<sequence>MGFKKKMLHVLLALVVVLGILPNAVFASEGSAQFSDMPNNWSTAALQDAVANGLLTGADGKIKPNANLTRAEMAAIIVRAFGATVKKDLSSFTDIKSSAWYVDDLAKAYQMGVINGSGGKMNPSSTITRQEVFVILARAFKLQSASAAKVSFSDVNDISEWAKGDVFAFVNAGYVQGANGKLNPKAPITRAEFAQTLNNILKQYVRTAGVVTEVVEGNVMINKPGVTLDNVQVKGDLIIGDGVGDGEVTLNNVAVSGRLVVRGGGVNSIIIKGNSTVSNVIVARVDGAVSVKVQGDATVEVIYIDDGSDDVNVQGSIGSIEVKATGITVTAVNADIQDINLSGGNSKVVIDSNSKVNKIDVASGASNAQVDVAGKVASITTAAPSTQISGKGDVAKVDVQAGATNAKVETPKTQITVAAGVTGVTAADGVAVNGGTTVSNNGAGTIVFVPQPSNDGTVANVSTLSDLNTALSNTAIQTINVTANIIDIESTIVVNRAVTINGGSHKLTFSTNFAGAPNGERQGILVQANGVTINNIEVVVQQASGWKGVYGVQVYDVTGVVLNNYIGSGADAALLVNGSSVELTGTTTVSGNEFGGIEVSRGTSASRNSTLTVTGSLVNTDEAYGKPTIWTVNGQGSVTGTNKPTFSNGSIGASQEQFYLVNVHAGITDAATLDELNSALANTTIEAINVTADINNIPSSIVINRSVSINGIGSGKKLTFIADFSNQDNGQRQGILVQANDVNIRGIEVVISSPAGWNGIYGVQVYDAKRVVLNNFKASGADAALLVNGSSVELIGTTTVSGNEFGGIEVSKGSLASQASTLTVTGTLVNTAEAYGKPTIWAVNGQGSVTGVNAPTITNTLIKSDQTQYYVSHLSLESAYVATEAALRAALAETNVYNVYITADINNISSTIVIDRHVTINAGSHKLTFSTDFTGRPAGQRQGILVQADSVSINNLEVVIPSATGWNGVYGVQAYDSEVAFSNYKGSGADAALLVNGSTVTLTGTTTVSGNEFGGIEVAKGTAAVKESVLTLAGPLVNTDEAYGKPTIWVVNGQGQLKYSGSSTFMPSYTNTVINSTQTQYYLNYASVSTVSVTSENALRAALADPQVFTININADINNISSTILVQRPFVEINGKGHTLTFSTDFAGEAPGSRQGIGIFAKEVVVNDLEVVVKNTTGWQGAYGIQVYDVTGVILNNYTGSGADAALLVNGSSVELKGITTVSGNDFGGIEVSQGSLASKPSTLKVTGTLVNTTESSDKPTIWVIDGQGTVTNPPLNTLPSGDGKTYYYIKVESLPV</sequence>
<proteinExistence type="predicted"/>
<dbReference type="Pfam" id="PF20585">
    <property type="entry name" value="Pectate_lyase_5"/>
    <property type="match status" value="4"/>
</dbReference>
<feature type="domain" description="SLH" evidence="2">
    <location>
        <begin position="92"/>
        <end position="148"/>
    </location>
</feature>
<feature type="domain" description="SLH" evidence="2">
    <location>
        <begin position="149"/>
        <end position="211"/>
    </location>
</feature>
<reference evidence="3" key="1">
    <citation type="submission" date="2023-03" db="EMBL/GenBank/DDBJ databases">
        <title>Andean soil-derived lignocellulolytic bacterial consortium as a source of novel taxa and putative plastic-active enzymes.</title>
        <authorList>
            <person name="Diaz-Garcia L."/>
            <person name="Chuvochina M."/>
            <person name="Feuerriegel G."/>
            <person name="Bunk B."/>
            <person name="Sproer C."/>
            <person name="Streit W.R."/>
            <person name="Rodriguez L.M."/>
            <person name="Overmann J."/>
            <person name="Jimenez D.J."/>
        </authorList>
    </citation>
    <scope>NUCLEOTIDE SEQUENCE</scope>
    <source>
        <strain evidence="3">MAG 2441</strain>
    </source>
</reference>
<evidence type="ECO:0000256" key="1">
    <source>
        <dbReference type="SAM" id="SignalP"/>
    </source>
</evidence>
<evidence type="ECO:0000259" key="2">
    <source>
        <dbReference type="PROSITE" id="PS51272"/>
    </source>
</evidence>
<dbReference type="InterPro" id="IPR001119">
    <property type="entry name" value="SLH_dom"/>
</dbReference>
<feature type="domain" description="SLH" evidence="2">
    <location>
        <begin position="29"/>
        <end position="91"/>
    </location>
</feature>